<dbReference type="Gene3D" id="3.40.50.1980">
    <property type="entry name" value="Nitrogenase molybdenum iron protein domain"/>
    <property type="match status" value="2"/>
</dbReference>
<gene>
    <name evidence="5" type="ORF">KGD83_23150</name>
</gene>
<evidence type="ECO:0000313" key="5">
    <source>
        <dbReference type="EMBL" id="QUX31920.1"/>
    </source>
</evidence>
<evidence type="ECO:0000256" key="2">
    <source>
        <dbReference type="ARBA" id="ARBA00022448"/>
    </source>
</evidence>
<dbReference type="InterPro" id="IPR050492">
    <property type="entry name" value="Bact_metal-bind_prot9"/>
</dbReference>
<reference evidence="6" key="1">
    <citation type="submission" date="2021-05" db="EMBL/GenBank/DDBJ databases">
        <title>Direct Submission.</title>
        <authorList>
            <person name="Li K."/>
            <person name="Gao J."/>
        </authorList>
    </citation>
    <scope>NUCLEOTIDE SEQUENCE [LARGE SCALE GENOMIC DNA]</scope>
    <source>
        <strain evidence="6">HDS12</strain>
    </source>
</reference>
<dbReference type="Pfam" id="PF01297">
    <property type="entry name" value="ZnuA"/>
    <property type="match status" value="1"/>
</dbReference>
<name>A0ABX8CBW4_9ACTN</name>
<keyword evidence="6" id="KW-1185">Reference proteome</keyword>
<sequence>MRAAALGAATLLTITACGSGGEGADDSGVSPADADLTVVTGVYPLEWLAERIGGDRVAVVQLTEPGTEPHDLELTGRQVAEVSESDVAFYVEGLQPAVDEAITQEAAESAFNVADVVELHPAGEGGHDHAEGDGHAEEGHGHGEEEHGHDEEGHDHAEDEAHAEEEAAAEEGHDHGEYDPHFWLDVDLMAQTAQALGDRMAEVNPEGAEGYAQGVEAVTAELEAIGQEYEEGLSSCEHDEVVVGHTAFTYLTEAYGLEQIGVSGVDPETEPSPSQIAAITDVVNERGIETIFTEPLMPAATAETIAAETGAQVEVLDPLEGVTEDSPGDDYPSIMRGNLEALTTALSCS</sequence>
<dbReference type="InterPro" id="IPR006127">
    <property type="entry name" value="ZnuA-like"/>
</dbReference>
<feature type="region of interest" description="Disordered" evidence="4">
    <location>
        <begin position="121"/>
        <end position="180"/>
    </location>
</feature>
<proteinExistence type="inferred from homology"/>
<dbReference type="PANTHER" id="PTHR42953:SF3">
    <property type="entry name" value="HIGH-AFFINITY ZINC UPTAKE SYSTEM PROTEIN ZNUA"/>
    <property type="match status" value="1"/>
</dbReference>
<evidence type="ECO:0000313" key="6">
    <source>
        <dbReference type="Proteomes" id="UP000678016"/>
    </source>
</evidence>
<evidence type="ECO:0000256" key="3">
    <source>
        <dbReference type="ARBA" id="ARBA00022729"/>
    </source>
</evidence>
<feature type="compositionally biased region" description="Basic and acidic residues" evidence="4">
    <location>
        <begin position="170"/>
        <end position="180"/>
    </location>
</feature>
<dbReference type="PANTHER" id="PTHR42953">
    <property type="entry name" value="HIGH-AFFINITY ZINC UPTAKE SYSTEM PROTEIN ZNUA-RELATED"/>
    <property type="match status" value="1"/>
</dbReference>
<dbReference type="Proteomes" id="UP000678016">
    <property type="component" value="Chromosome"/>
</dbReference>
<accession>A0ABX8CBW4</accession>
<feature type="compositionally biased region" description="Basic and acidic residues" evidence="4">
    <location>
        <begin position="125"/>
        <end position="160"/>
    </location>
</feature>
<keyword evidence="3" id="KW-0732">Signal</keyword>
<dbReference type="EMBL" id="CP074132">
    <property type="protein sequence ID" value="QUX31920.1"/>
    <property type="molecule type" value="Genomic_DNA"/>
</dbReference>
<comment type="similarity">
    <text evidence="1">Belongs to the bacterial solute-binding protein 9 family.</text>
</comment>
<dbReference type="PROSITE" id="PS51257">
    <property type="entry name" value="PROKAR_LIPOPROTEIN"/>
    <property type="match status" value="1"/>
</dbReference>
<evidence type="ECO:0000256" key="1">
    <source>
        <dbReference type="ARBA" id="ARBA00011028"/>
    </source>
</evidence>
<organism evidence="5 6">
    <name type="scientific">Nocardiopsis akebiae</name>
    <dbReference type="NCBI Taxonomy" id="2831968"/>
    <lineage>
        <taxon>Bacteria</taxon>
        <taxon>Bacillati</taxon>
        <taxon>Actinomycetota</taxon>
        <taxon>Actinomycetes</taxon>
        <taxon>Streptosporangiales</taxon>
        <taxon>Nocardiopsidaceae</taxon>
        <taxon>Nocardiopsis</taxon>
    </lineage>
</organism>
<dbReference type="SUPFAM" id="SSF53807">
    <property type="entry name" value="Helical backbone' metal receptor"/>
    <property type="match status" value="1"/>
</dbReference>
<protein>
    <submittedName>
        <fullName evidence="5">Zinc ABC transporter substrate-binding protein</fullName>
    </submittedName>
</protein>
<evidence type="ECO:0000256" key="4">
    <source>
        <dbReference type="SAM" id="MobiDB-lite"/>
    </source>
</evidence>
<keyword evidence="2" id="KW-0813">Transport</keyword>